<sequence length="58" mass="6765">MNRHRKQHPDWEQMLAADDAFRSSVAITIEEEEKLGVPEGYQGRVANRMAEYDARRGF</sequence>
<evidence type="ECO:0000313" key="1">
    <source>
        <dbReference type="EMBL" id="EFI26815.1"/>
    </source>
</evidence>
<dbReference type="GeneID" id="9380263"/>
<protein>
    <submittedName>
        <fullName evidence="1">Uncharacterized protein</fullName>
    </submittedName>
</protein>
<dbReference type="KEGG" id="cci:CC1G_15738"/>
<dbReference type="VEuPathDB" id="FungiDB:CC1G_15738"/>
<dbReference type="RefSeq" id="XP_002910309.1">
    <property type="nucleotide sequence ID" value="XM_002910263.1"/>
</dbReference>
<comment type="caution">
    <text evidence="1">The sequence shown here is derived from an EMBL/GenBank/DDBJ whole genome shotgun (WGS) entry which is preliminary data.</text>
</comment>
<dbReference type="HOGENOM" id="CLU_2979010_0_0_1"/>
<proteinExistence type="predicted"/>
<name>D6RQ97_COPC7</name>
<accession>D6RQ97</accession>
<dbReference type="InParanoid" id="D6RQ97"/>
<gene>
    <name evidence="1" type="ORF">CC1G_15738</name>
</gene>
<reference evidence="1 2" key="1">
    <citation type="journal article" date="2010" name="Proc. Natl. Acad. Sci. U.S.A.">
        <title>Insights into evolution of multicellular fungi from the assembled chromosomes of the mushroom Coprinopsis cinerea (Coprinus cinereus).</title>
        <authorList>
            <person name="Stajich J.E."/>
            <person name="Wilke S.K."/>
            <person name="Ahren D."/>
            <person name="Au C.H."/>
            <person name="Birren B.W."/>
            <person name="Borodovsky M."/>
            <person name="Burns C."/>
            <person name="Canback B."/>
            <person name="Casselton L.A."/>
            <person name="Cheng C.K."/>
            <person name="Deng J."/>
            <person name="Dietrich F.S."/>
            <person name="Fargo D.C."/>
            <person name="Farman M.L."/>
            <person name="Gathman A.C."/>
            <person name="Goldberg J."/>
            <person name="Guigo R."/>
            <person name="Hoegger P.J."/>
            <person name="Hooker J.B."/>
            <person name="Huggins A."/>
            <person name="James T.Y."/>
            <person name="Kamada T."/>
            <person name="Kilaru S."/>
            <person name="Kodira C."/>
            <person name="Kues U."/>
            <person name="Kupfer D."/>
            <person name="Kwan H.S."/>
            <person name="Lomsadze A."/>
            <person name="Li W."/>
            <person name="Lilly W.W."/>
            <person name="Ma L.J."/>
            <person name="Mackey A.J."/>
            <person name="Manning G."/>
            <person name="Martin F."/>
            <person name="Muraguchi H."/>
            <person name="Natvig D.O."/>
            <person name="Palmerini H."/>
            <person name="Ramesh M.A."/>
            <person name="Rehmeyer C.J."/>
            <person name="Roe B.A."/>
            <person name="Shenoy N."/>
            <person name="Stanke M."/>
            <person name="Ter-Hovhannisyan V."/>
            <person name="Tunlid A."/>
            <person name="Velagapudi R."/>
            <person name="Vision T.J."/>
            <person name="Zeng Q."/>
            <person name="Zolan M.E."/>
            <person name="Pukkila P.J."/>
        </authorList>
    </citation>
    <scope>NUCLEOTIDE SEQUENCE [LARGE SCALE GENOMIC DNA]</scope>
    <source>
        <strain evidence="2">Okayama-7 / 130 / ATCC MYA-4618 / FGSC 9003</strain>
    </source>
</reference>
<dbReference type="Proteomes" id="UP000001861">
    <property type="component" value="Unassembled WGS sequence"/>
</dbReference>
<keyword evidence="2" id="KW-1185">Reference proteome</keyword>
<dbReference type="EMBL" id="AACS02000011">
    <property type="protein sequence ID" value="EFI26815.1"/>
    <property type="molecule type" value="Genomic_DNA"/>
</dbReference>
<evidence type="ECO:0000313" key="2">
    <source>
        <dbReference type="Proteomes" id="UP000001861"/>
    </source>
</evidence>
<dbReference type="AlphaFoldDB" id="D6RQ97"/>
<organism evidence="1 2">
    <name type="scientific">Coprinopsis cinerea (strain Okayama-7 / 130 / ATCC MYA-4618 / FGSC 9003)</name>
    <name type="common">Inky cap fungus</name>
    <name type="synonym">Hormographiella aspergillata</name>
    <dbReference type="NCBI Taxonomy" id="240176"/>
    <lineage>
        <taxon>Eukaryota</taxon>
        <taxon>Fungi</taxon>
        <taxon>Dikarya</taxon>
        <taxon>Basidiomycota</taxon>
        <taxon>Agaricomycotina</taxon>
        <taxon>Agaricomycetes</taxon>
        <taxon>Agaricomycetidae</taxon>
        <taxon>Agaricales</taxon>
        <taxon>Agaricineae</taxon>
        <taxon>Psathyrellaceae</taxon>
        <taxon>Coprinopsis</taxon>
    </lineage>
</organism>
<dbReference type="OrthoDB" id="3093954at2759"/>